<protein>
    <recommendedName>
        <fullName evidence="3">Fungal lipase-like domain-containing protein</fullName>
    </recommendedName>
</protein>
<name>A0A0K9NQI5_ZOSMR</name>
<dbReference type="AlphaFoldDB" id="A0A0K9NQI5"/>
<reference evidence="2" key="1">
    <citation type="journal article" date="2016" name="Nature">
        <title>The genome of the seagrass Zostera marina reveals angiosperm adaptation to the sea.</title>
        <authorList>
            <person name="Olsen J.L."/>
            <person name="Rouze P."/>
            <person name="Verhelst B."/>
            <person name="Lin Y.-C."/>
            <person name="Bayer T."/>
            <person name="Collen J."/>
            <person name="Dattolo E."/>
            <person name="De Paoli E."/>
            <person name="Dittami S."/>
            <person name="Maumus F."/>
            <person name="Michel G."/>
            <person name="Kersting A."/>
            <person name="Lauritano C."/>
            <person name="Lohaus R."/>
            <person name="Toepel M."/>
            <person name="Tonon T."/>
            <person name="Vanneste K."/>
            <person name="Amirebrahimi M."/>
            <person name="Brakel J."/>
            <person name="Bostroem C."/>
            <person name="Chovatia M."/>
            <person name="Grimwood J."/>
            <person name="Jenkins J.W."/>
            <person name="Jueterbock A."/>
            <person name="Mraz A."/>
            <person name="Stam W.T."/>
            <person name="Tice H."/>
            <person name="Bornberg-Bauer E."/>
            <person name="Green P.J."/>
            <person name="Pearson G.A."/>
            <person name="Procaccini G."/>
            <person name="Duarte C.M."/>
            <person name="Schmutz J."/>
            <person name="Reusch T.B.H."/>
            <person name="Van de Peer Y."/>
        </authorList>
    </citation>
    <scope>NUCLEOTIDE SEQUENCE [LARGE SCALE GENOMIC DNA]</scope>
    <source>
        <strain evidence="2">cv. Finnish</strain>
    </source>
</reference>
<evidence type="ECO:0000313" key="1">
    <source>
        <dbReference type="EMBL" id="KMZ58868.1"/>
    </source>
</evidence>
<dbReference type="InterPro" id="IPR029058">
    <property type="entry name" value="AB_hydrolase_fold"/>
</dbReference>
<dbReference type="EMBL" id="LFYR01001858">
    <property type="protein sequence ID" value="KMZ58868.1"/>
    <property type="molecule type" value="Genomic_DNA"/>
</dbReference>
<gene>
    <name evidence="1" type="ORF">ZOSMA_72G00300</name>
</gene>
<dbReference type="SUPFAM" id="SSF53474">
    <property type="entry name" value="alpha/beta-Hydrolases"/>
    <property type="match status" value="1"/>
</dbReference>
<evidence type="ECO:0008006" key="3">
    <source>
        <dbReference type="Google" id="ProtNLM"/>
    </source>
</evidence>
<dbReference type="PANTHER" id="PTHR31479">
    <property type="entry name" value="ALPHA/BETA-HYDROLASES SUPERFAMILY PROTEIN"/>
    <property type="match status" value="1"/>
</dbReference>
<comment type="caution">
    <text evidence="1">The sequence shown here is derived from an EMBL/GenBank/DDBJ whole genome shotgun (WGS) entry which is preliminary data.</text>
</comment>
<proteinExistence type="predicted"/>
<dbReference type="OrthoDB" id="581375at2759"/>
<dbReference type="PANTHER" id="PTHR31479:SF2">
    <property type="entry name" value="ALPHA_BETA-HYDROLASES SUPERFAMILY PROTEIN"/>
    <property type="match status" value="1"/>
</dbReference>
<evidence type="ECO:0000313" key="2">
    <source>
        <dbReference type="Proteomes" id="UP000036987"/>
    </source>
</evidence>
<keyword evidence="2" id="KW-1185">Reference proteome</keyword>
<accession>A0A0K9NQI5</accession>
<sequence>MACLVNAVYIISETKDATAWDRIWWAGHSLGAAVTTCSIIRMNQNDEEYKPQTFLFDPPFDDRIIRLYLSLFLFPILSFRSNFSFLCIISFLSTASIIRSVLNLFPRPESLREWIPNLFVNPNDLICSGFVGHFENRKQIIKFNHHADDNPWDYVKLLRSARLVKHHHTYYNPWDYDKLLRPALLEKHHHTFDNHWDYVKLLRSAHLERHHHADDNPWDYVKLLRSALLEKRHHTFYNHWDYDKLFYPALLEKHHHTFDNHLDCVKLLRLARLVKYHITNDNRHILIAHGILQWYQYRCQMEWKTYKNK</sequence>
<organism evidence="1 2">
    <name type="scientific">Zostera marina</name>
    <name type="common">Eelgrass</name>
    <dbReference type="NCBI Taxonomy" id="29655"/>
    <lineage>
        <taxon>Eukaryota</taxon>
        <taxon>Viridiplantae</taxon>
        <taxon>Streptophyta</taxon>
        <taxon>Embryophyta</taxon>
        <taxon>Tracheophyta</taxon>
        <taxon>Spermatophyta</taxon>
        <taxon>Magnoliopsida</taxon>
        <taxon>Liliopsida</taxon>
        <taxon>Zosteraceae</taxon>
        <taxon>Zostera</taxon>
    </lineage>
</organism>
<dbReference type="Proteomes" id="UP000036987">
    <property type="component" value="Unassembled WGS sequence"/>
</dbReference>